<dbReference type="EC" id="2.7.7.-" evidence="2"/>
<dbReference type="Proteomes" id="UP001328733">
    <property type="component" value="Unassembled WGS sequence"/>
</dbReference>
<reference evidence="2 3" key="1">
    <citation type="submission" date="2024-01" db="EMBL/GenBank/DDBJ databases">
        <title>Genomic insights into the taxonomy and metabolism of the cyanobacterium Pannus brasiliensis CCIBt3594.</title>
        <authorList>
            <person name="Machado M."/>
            <person name="Botero N.B."/>
            <person name="Andreote A.P.D."/>
            <person name="Feitosa A.M.T."/>
            <person name="Popin R."/>
            <person name="Sivonen K."/>
            <person name="Fiore M.F."/>
        </authorList>
    </citation>
    <scope>NUCLEOTIDE SEQUENCE [LARGE SCALE GENOMIC DNA]</scope>
    <source>
        <strain evidence="2 3">CCIBt3594</strain>
    </source>
</reference>
<feature type="domain" description="Polymerase nucleotidyl transferase" evidence="1">
    <location>
        <begin position="9"/>
        <end position="69"/>
    </location>
</feature>
<dbReference type="AlphaFoldDB" id="A0AAW9QTF5"/>
<dbReference type="SUPFAM" id="SSF81301">
    <property type="entry name" value="Nucleotidyltransferase"/>
    <property type="match status" value="1"/>
</dbReference>
<dbReference type="EMBL" id="JBAFSM010000002">
    <property type="protein sequence ID" value="MEG3435824.1"/>
    <property type="molecule type" value="Genomic_DNA"/>
</dbReference>
<accession>A0AAW9QTF5</accession>
<dbReference type="Pfam" id="PF01909">
    <property type="entry name" value="NTP_transf_2"/>
    <property type="match status" value="1"/>
</dbReference>
<proteinExistence type="predicted"/>
<gene>
    <name evidence="2" type="ORF">V0288_01715</name>
</gene>
<dbReference type="InterPro" id="IPR052548">
    <property type="entry name" value="Type_VII_TA_antitoxin"/>
</dbReference>
<keyword evidence="2" id="KW-0548">Nucleotidyltransferase</keyword>
<dbReference type="Gene3D" id="3.30.460.10">
    <property type="entry name" value="Beta Polymerase, domain 2"/>
    <property type="match status" value="1"/>
</dbReference>
<keyword evidence="2" id="KW-0808">Transferase</keyword>
<dbReference type="PANTHER" id="PTHR33933:SF1">
    <property type="entry name" value="PROTEIN ADENYLYLTRANSFERASE MNTA-RELATED"/>
    <property type="match status" value="1"/>
</dbReference>
<dbReference type="CDD" id="cd05403">
    <property type="entry name" value="NT_KNTase_like"/>
    <property type="match status" value="1"/>
</dbReference>
<dbReference type="GO" id="GO:0016779">
    <property type="term" value="F:nucleotidyltransferase activity"/>
    <property type="evidence" value="ECO:0007669"/>
    <property type="project" value="UniProtKB-KW"/>
</dbReference>
<comment type="caution">
    <text evidence="2">The sequence shown here is derived from an EMBL/GenBank/DDBJ whole genome shotgun (WGS) entry which is preliminary data.</text>
</comment>
<name>A0AAW9QTF5_9CHRO</name>
<dbReference type="RefSeq" id="WP_332863275.1">
    <property type="nucleotide sequence ID" value="NZ_JBAFSM010000002.1"/>
</dbReference>
<evidence type="ECO:0000259" key="1">
    <source>
        <dbReference type="Pfam" id="PF01909"/>
    </source>
</evidence>
<keyword evidence="3" id="KW-1185">Reference proteome</keyword>
<protein>
    <submittedName>
        <fullName evidence="2">Nucleotidyltransferase domain-containing protein</fullName>
        <ecNumber evidence="2">2.7.7.-</ecNumber>
    </submittedName>
</protein>
<dbReference type="InterPro" id="IPR002934">
    <property type="entry name" value="Polymerase_NTP_transf_dom"/>
</dbReference>
<dbReference type="InterPro" id="IPR043519">
    <property type="entry name" value="NT_sf"/>
</dbReference>
<organism evidence="2 3">
    <name type="scientific">Pannus brasiliensis CCIBt3594</name>
    <dbReference type="NCBI Taxonomy" id="1427578"/>
    <lineage>
        <taxon>Bacteria</taxon>
        <taxon>Bacillati</taxon>
        <taxon>Cyanobacteriota</taxon>
        <taxon>Cyanophyceae</taxon>
        <taxon>Oscillatoriophycideae</taxon>
        <taxon>Chroococcales</taxon>
        <taxon>Microcystaceae</taxon>
        <taxon>Pannus</taxon>
    </lineage>
</organism>
<dbReference type="PANTHER" id="PTHR33933">
    <property type="entry name" value="NUCLEOTIDYLTRANSFERASE"/>
    <property type="match status" value="1"/>
</dbReference>
<evidence type="ECO:0000313" key="2">
    <source>
        <dbReference type="EMBL" id="MEG3435824.1"/>
    </source>
</evidence>
<sequence length="106" mass="12082">MPETLQELLSKLKNYLSELYGERLDRTILFGSQARGEATEDSDIDVLIVLKDMVDVGDEIQKTGHFVSDLCLEYDQVIGRLFMDADKFQNTNSPLLLNIRKEGIPF</sequence>
<evidence type="ECO:0000313" key="3">
    <source>
        <dbReference type="Proteomes" id="UP001328733"/>
    </source>
</evidence>